<evidence type="ECO:0000256" key="2">
    <source>
        <dbReference type="ARBA" id="ARBA00005982"/>
    </source>
</evidence>
<evidence type="ECO:0000256" key="6">
    <source>
        <dbReference type="ARBA" id="ARBA00022927"/>
    </source>
</evidence>
<accession>A0A2J7R2B1</accession>
<feature type="transmembrane region" description="Helical" evidence="11">
    <location>
        <begin position="64"/>
        <end position="84"/>
    </location>
</feature>
<dbReference type="InterPro" id="IPR018456">
    <property type="entry name" value="PTR2_symporter_CS"/>
</dbReference>
<dbReference type="AlphaFoldDB" id="A0A2J7R2B1"/>
<dbReference type="EMBL" id="NEVH01007841">
    <property type="protein sequence ID" value="PNF34977.1"/>
    <property type="molecule type" value="Genomic_DNA"/>
</dbReference>
<evidence type="ECO:0000256" key="5">
    <source>
        <dbReference type="ARBA" id="ARBA00022856"/>
    </source>
</evidence>
<keyword evidence="4 11" id="KW-0812">Transmembrane</keyword>
<feature type="region of interest" description="Disordered" evidence="10">
    <location>
        <begin position="1"/>
        <end position="25"/>
    </location>
</feature>
<comment type="subcellular location">
    <subcellularLocation>
        <location evidence="1">Membrane</location>
        <topology evidence="1">Multi-pass membrane protein</topology>
    </subcellularLocation>
</comment>
<evidence type="ECO:0000256" key="9">
    <source>
        <dbReference type="ARBA" id="ARBA00078114"/>
    </source>
</evidence>
<reference evidence="12 13" key="1">
    <citation type="submission" date="2017-12" db="EMBL/GenBank/DDBJ databases">
        <title>Hemimetabolous genomes reveal molecular basis of termite eusociality.</title>
        <authorList>
            <person name="Harrison M.C."/>
            <person name="Jongepier E."/>
            <person name="Robertson H.M."/>
            <person name="Arning N."/>
            <person name="Bitard-Feildel T."/>
            <person name="Chao H."/>
            <person name="Childers C.P."/>
            <person name="Dinh H."/>
            <person name="Doddapaneni H."/>
            <person name="Dugan S."/>
            <person name="Gowin J."/>
            <person name="Greiner C."/>
            <person name="Han Y."/>
            <person name="Hu H."/>
            <person name="Hughes D.S.T."/>
            <person name="Huylmans A.-K."/>
            <person name="Kemena C."/>
            <person name="Kremer L.P.M."/>
            <person name="Lee S.L."/>
            <person name="Lopez-Ezquerra A."/>
            <person name="Mallet L."/>
            <person name="Monroy-Kuhn J.M."/>
            <person name="Moser A."/>
            <person name="Murali S.C."/>
            <person name="Muzny D.M."/>
            <person name="Otani S."/>
            <person name="Piulachs M.-D."/>
            <person name="Poelchau M."/>
            <person name="Qu J."/>
            <person name="Schaub F."/>
            <person name="Wada-Katsumata A."/>
            <person name="Worley K.C."/>
            <person name="Xie Q."/>
            <person name="Ylla G."/>
            <person name="Poulsen M."/>
            <person name="Gibbs R.A."/>
            <person name="Schal C."/>
            <person name="Richards S."/>
            <person name="Belles X."/>
            <person name="Korb J."/>
            <person name="Bornberg-Bauer E."/>
        </authorList>
    </citation>
    <scope>NUCLEOTIDE SEQUENCE [LARGE SCALE GENOMIC DNA]</scope>
    <source>
        <tissue evidence="12">Whole body</tissue>
    </source>
</reference>
<feature type="transmembrane region" description="Helical" evidence="11">
    <location>
        <begin position="303"/>
        <end position="321"/>
    </location>
</feature>
<protein>
    <recommendedName>
        <fullName evidence="9">Oligopeptide transporter 1</fullName>
    </recommendedName>
</protein>
<dbReference type="InterPro" id="IPR000109">
    <property type="entry name" value="POT_fam"/>
</dbReference>
<feature type="transmembrane region" description="Helical" evidence="11">
    <location>
        <begin position="658"/>
        <end position="678"/>
    </location>
</feature>
<feature type="transmembrane region" description="Helical" evidence="11">
    <location>
        <begin position="690"/>
        <end position="709"/>
    </location>
</feature>
<comment type="caution">
    <text evidence="12">The sequence shown here is derived from an EMBL/GenBank/DDBJ whole genome shotgun (WGS) entry which is preliminary data.</text>
</comment>
<dbReference type="FunFam" id="1.20.1250.20:FF:000049">
    <property type="entry name" value="Solute carrier family 15 member 2"/>
    <property type="match status" value="1"/>
</dbReference>
<keyword evidence="8 11" id="KW-0472">Membrane</keyword>
<dbReference type="GO" id="GO:0015031">
    <property type="term" value="P:protein transport"/>
    <property type="evidence" value="ECO:0007669"/>
    <property type="project" value="UniProtKB-KW"/>
</dbReference>
<dbReference type="Pfam" id="PF00854">
    <property type="entry name" value="PTR2"/>
    <property type="match status" value="2"/>
</dbReference>
<evidence type="ECO:0000256" key="8">
    <source>
        <dbReference type="ARBA" id="ARBA00023136"/>
    </source>
</evidence>
<keyword evidence="5" id="KW-0571">Peptide transport</keyword>
<sequence>MVSVEKNGMEMGNQSSSTGVGGKAGPTELLNNAAGGIDEETAEEKPKYPKSVFFIVVNEFCERFSYYGMRTILAIYLTNVLLYNDDDATVIYHVFAMLCYFFPLFGAMLADTFLGKFRTIFYVSIVYAIGNIVIAFASTTGAIELPARELSIVGLLLIAIGTGGIKPCVSAFGGDQFKLPQQEKQLQQFFSLFYFAINSGSLISTFLTPVLREDVKCLDQDTCYPLAFGVPAVLMILSVLIFVAGKRLYIIKKPEGNVVLDVCKCIGHALVRRRKLKKIEKRDHWLEYADDTYDKTLIEDTKATLRVLFLYLPLPFFWALFDQQGSRWTFQATRMTGVLGSWSLKPDQLQVVNPLLILIFIPLFETVLYPILAKCNIKRPLQKLGIGGVLAAVAFVISAIVELQLEDTYAVLPEAGQAQLRIFNGLNCRVPIDISGVDGSTIEPLSFWKAPTLSVNDVNTYSISVNRDSTCEEYPAFEGSVEVTEKQATSYFITYDEQNSTTVIRLETSSSPFDTIDKSKSGDPLLRVIYNFKDRQSNRYLNFQEVDGTEKKVYLLNLTSYTTETEEIPPAIYHVSLAGDNGTEFADQNLELGGVYTLIVQENNNGIDVSLHTITEPNSIHMLWLIPQYFVMTMGEVMFSITGLEFSFTQAPVSMKSVLQAGWLLTVAFGNLIVVIIAEAKFFDSQAHEFFLFAGLMIVDMVIFALMALKYKYVEVPEEEDEEEESKISGLALKETKSSVTNGIQNSAFKNDE</sequence>
<evidence type="ECO:0000256" key="4">
    <source>
        <dbReference type="ARBA" id="ARBA00022692"/>
    </source>
</evidence>
<dbReference type="STRING" id="105785.A0A2J7R2B1"/>
<gene>
    <name evidence="12" type="primary">yin_2</name>
    <name evidence="12" type="ORF">B7P43_G15626</name>
</gene>
<name>A0A2J7R2B1_9NEOP</name>
<dbReference type="SUPFAM" id="SSF103473">
    <property type="entry name" value="MFS general substrate transporter"/>
    <property type="match status" value="1"/>
</dbReference>
<keyword evidence="13" id="KW-1185">Reference proteome</keyword>
<keyword evidence="3" id="KW-0813">Transport</keyword>
<keyword evidence="6" id="KW-0653">Protein transport</keyword>
<feature type="transmembrane region" description="Helical" evidence="11">
    <location>
        <begin position="189"/>
        <end position="212"/>
    </location>
</feature>
<feature type="transmembrane region" description="Helical" evidence="11">
    <location>
        <begin position="119"/>
        <end position="138"/>
    </location>
</feature>
<feature type="transmembrane region" description="Helical" evidence="11">
    <location>
        <begin position="351"/>
        <end position="372"/>
    </location>
</feature>
<dbReference type="FunCoup" id="A0A2J7R2B1">
    <property type="interactions" value="56"/>
</dbReference>
<dbReference type="InParanoid" id="A0A2J7R2B1"/>
<dbReference type="GO" id="GO:0016020">
    <property type="term" value="C:membrane"/>
    <property type="evidence" value="ECO:0007669"/>
    <property type="project" value="UniProtKB-SubCell"/>
</dbReference>
<keyword evidence="7 11" id="KW-1133">Transmembrane helix</keyword>
<dbReference type="FunFam" id="1.20.1250.20:FF:000379">
    <property type="entry name" value="Uncharacterized protein, isoform A"/>
    <property type="match status" value="1"/>
</dbReference>
<feature type="transmembrane region" description="Helical" evidence="11">
    <location>
        <begin position="90"/>
        <end position="110"/>
    </location>
</feature>
<organism evidence="12 13">
    <name type="scientific">Cryptotermes secundus</name>
    <dbReference type="NCBI Taxonomy" id="105785"/>
    <lineage>
        <taxon>Eukaryota</taxon>
        <taxon>Metazoa</taxon>
        <taxon>Ecdysozoa</taxon>
        <taxon>Arthropoda</taxon>
        <taxon>Hexapoda</taxon>
        <taxon>Insecta</taxon>
        <taxon>Pterygota</taxon>
        <taxon>Neoptera</taxon>
        <taxon>Polyneoptera</taxon>
        <taxon>Dictyoptera</taxon>
        <taxon>Blattodea</taxon>
        <taxon>Blattoidea</taxon>
        <taxon>Termitoidae</taxon>
        <taxon>Kalotermitidae</taxon>
        <taxon>Cryptotermitinae</taxon>
        <taxon>Cryptotermes</taxon>
    </lineage>
</organism>
<comment type="similarity">
    <text evidence="2">Belongs to the major facilitator superfamily. Proton-dependent oligopeptide transporter (POT/PTR) (TC 2.A.17) family.</text>
</comment>
<feature type="transmembrane region" description="Helical" evidence="11">
    <location>
        <begin position="224"/>
        <end position="244"/>
    </location>
</feature>
<dbReference type="CDD" id="cd17347">
    <property type="entry name" value="MFS_SLC15A1_2_like"/>
    <property type="match status" value="1"/>
</dbReference>
<evidence type="ECO:0000313" key="13">
    <source>
        <dbReference type="Proteomes" id="UP000235965"/>
    </source>
</evidence>
<evidence type="ECO:0000313" key="12">
    <source>
        <dbReference type="EMBL" id="PNF34977.1"/>
    </source>
</evidence>
<evidence type="ECO:0000256" key="11">
    <source>
        <dbReference type="SAM" id="Phobius"/>
    </source>
</evidence>
<dbReference type="Proteomes" id="UP000235965">
    <property type="component" value="Unassembled WGS sequence"/>
</dbReference>
<evidence type="ECO:0000256" key="3">
    <source>
        <dbReference type="ARBA" id="ARBA00022448"/>
    </source>
</evidence>
<dbReference type="OrthoDB" id="8904098at2759"/>
<dbReference type="InterPro" id="IPR036259">
    <property type="entry name" value="MFS_trans_sf"/>
</dbReference>
<evidence type="ECO:0000256" key="7">
    <source>
        <dbReference type="ARBA" id="ARBA00022989"/>
    </source>
</evidence>
<dbReference type="PROSITE" id="PS01022">
    <property type="entry name" value="PTR2_1"/>
    <property type="match status" value="1"/>
</dbReference>
<feature type="transmembrane region" description="Helical" evidence="11">
    <location>
        <begin position="150"/>
        <end position="169"/>
    </location>
</feature>
<dbReference type="Gene3D" id="1.20.1250.20">
    <property type="entry name" value="MFS general substrate transporter like domains"/>
    <property type="match status" value="2"/>
</dbReference>
<evidence type="ECO:0000256" key="1">
    <source>
        <dbReference type="ARBA" id="ARBA00004141"/>
    </source>
</evidence>
<dbReference type="PANTHER" id="PTHR11654">
    <property type="entry name" value="OLIGOPEPTIDE TRANSPORTER-RELATED"/>
    <property type="match status" value="1"/>
</dbReference>
<dbReference type="GO" id="GO:0022857">
    <property type="term" value="F:transmembrane transporter activity"/>
    <property type="evidence" value="ECO:0007669"/>
    <property type="project" value="InterPro"/>
</dbReference>
<proteinExistence type="inferred from homology"/>
<feature type="transmembrane region" description="Helical" evidence="11">
    <location>
        <begin position="622"/>
        <end position="646"/>
    </location>
</feature>
<feature type="transmembrane region" description="Helical" evidence="11">
    <location>
        <begin position="384"/>
        <end position="401"/>
    </location>
</feature>
<dbReference type="GO" id="GO:0006857">
    <property type="term" value="P:oligopeptide transport"/>
    <property type="evidence" value="ECO:0007669"/>
    <property type="project" value="InterPro"/>
</dbReference>
<evidence type="ECO:0000256" key="10">
    <source>
        <dbReference type="SAM" id="MobiDB-lite"/>
    </source>
</evidence>